<name>A0ABQ5EQW7_9ASTR</name>
<accession>A0ABQ5EQW7</accession>
<proteinExistence type="predicted"/>
<reference evidence="1" key="2">
    <citation type="submission" date="2022-01" db="EMBL/GenBank/DDBJ databases">
        <authorList>
            <person name="Yamashiro T."/>
            <person name="Shiraishi A."/>
            <person name="Satake H."/>
            <person name="Nakayama K."/>
        </authorList>
    </citation>
    <scope>NUCLEOTIDE SEQUENCE</scope>
</reference>
<evidence type="ECO:0000313" key="1">
    <source>
        <dbReference type="EMBL" id="GJT53350.1"/>
    </source>
</evidence>
<dbReference type="InterPro" id="IPR021109">
    <property type="entry name" value="Peptidase_aspartic_dom_sf"/>
</dbReference>
<dbReference type="Gene3D" id="2.40.70.10">
    <property type="entry name" value="Acid Proteases"/>
    <property type="match status" value="1"/>
</dbReference>
<comment type="caution">
    <text evidence="1">The sequence shown here is derived from an EMBL/GenBank/DDBJ whole genome shotgun (WGS) entry which is preliminary data.</text>
</comment>
<evidence type="ECO:0000313" key="2">
    <source>
        <dbReference type="Proteomes" id="UP001151760"/>
    </source>
</evidence>
<dbReference type="PANTHER" id="PTHR33067:SF35">
    <property type="entry name" value="ASPARTIC PEPTIDASE DDI1-TYPE DOMAIN-CONTAINING PROTEIN"/>
    <property type="match status" value="1"/>
</dbReference>
<gene>
    <name evidence="1" type="ORF">Tco_0988404</name>
</gene>
<keyword evidence="2" id="KW-1185">Reference proteome</keyword>
<reference evidence="1" key="1">
    <citation type="journal article" date="2022" name="Int. J. Mol. Sci.">
        <title>Draft Genome of Tanacetum Coccineum: Genomic Comparison of Closely Related Tanacetum-Family Plants.</title>
        <authorList>
            <person name="Yamashiro T."/>
            <person name="Shiraishi A."/>
            <person name="Nakayama K."/>
            <person name="Satake H."/>
        </authorList>
    </citation>
    <scope>NUCLEOTIDE SEQUENCE</scope>
</reference>
<dbReference type="Proteomes" id="UP001151760">
    <property type="component" value="Unassembled WGS sequence"/>
</dbReference>
<dbReference type="PANTHER" id="PTHR33067">
    <property type="entry name" value="RNA-DIRECTED DNA POLYMERASE-RELATED"/>
    <property type="match status" value="1"/>
</dbReference>
<protein>
    <submittedName>
        <fullName evidence="1">Uncharacterized protein</fullName>
    </submittedName>
</protein>
<sequence length="164" mass="18870">MDNDESVPIILGRPFLATARAVIDVHDKRISLRVGKETVTFNIGKSIRGKQPHSDYLYYADQTIKFVHDQWMDTVHLDGKWVKTDQNHEKAQAVFFHPRHEELPEHLEYAFLQGDDQLPVVISYSLYKDEKSKLLNVLRNHKGAIAWSIANIKGIDSSFCTHKS</sequence>
<dbReference type="EMBL" id="BQNB010016579">
    <property type="protein sequence ID" value="GJT53350.1"/>
    <property type="molecule type" value="Genomic_DNA"/>
</dbReference>
<organism evidence="1 2">
    <name type="scientific">Tanacetum coccineum</name>
    <dbReference type="NCBI Taxonomy" id="301880"/>
    <lineage>
        <taxon>Eukaryota</taxon>
        <taxon>Viridiplantae</taxon>
        <taxon>Streptophyta</taxon>
        <taxon>Embryophyta</taxon>
        <taxon>Tracheophyta</taxon>
        <taxon>Spermatophyta</taxon>
        <taxon>Magnoliopsida</taxon>
        <taxon>eudicotyledons</taxon>
        <taxon>Gunneridae</taxon>
        <taxon>Pentapetalae</taxon>
        <taxon>asterids</taxon>
        <taxon>campanulids</taxon>
        <taxon>Asterales</taxon>
        <taxon>Asteraceae</taxon>
        <taxon>Asteroideae</taxon>
        <taxon>Anthemideae</taxon>
        <taxon>Anthemidinae</taxon>
        <taxon>Tanacetum</taxon>
    </lineage>
</organism>